<dbReference type="InterPro" id="IPR009316">
    <property type="entry name" value="COG2"/>
</dbReference>
<dbReference type="GO" id="GO:0017119">
    <property type="term" value="C:Golgi transport complex"/>
    <property type="evidence" value="ECO:0007669"/>
    <property type="project" value="TreeGrafter"/>
</dbReference>
<evidence type="ECO:0000313" key="4">
    <source>
        <dbReference type="Proteomes" id="UP000593562"/>
    </source>
</evidence>
<dbReference type="GO" id="GO:0007030">
    <property type="term" value="P:Golgi organization"/>
    <property type="evidence" value="ECO:0007669"/>
    <property type="project" value="InterPro"/>
</dbReference>
<dbReference type="AlphaFoldDB" id="A0A7J7DBQ9"/>
<comment type="caution">
    <text evidence="3">The sequence shown here is derived from an EMBL/GenBank/DDBJ whole genome shotgun (WGS) entry which is preliminary data.</text>
</comment>
<dbReference type="GO" id="GO:0016020">
    <property type="term" value="C:membrane"/>
    <property type="evidence" value="ECO:0007669"/>
    <property type="project" value="InterPro"/>
</dbReference>
<dbReference type="EMBL" id="JAAARO010000008">
    <property type="protein sequence ID" value="KAF5743699.1"/>
    <property type="molecule type" value="Genomic_DNA"/>
</dbReference>
<keyword evidence="1" id="KW-0732">Signal</keyword>
<name>A0A7J7DBQ9_TRIWF</name>
<dbReference type="InterPro" id="IPR024603">
    <property type="entry name" value="COG_complex_COG2_C"/>
</dbReference>
<reference evidence="3 4" key="1">
    <citation type="journal article" date="2020" name="Nat. Commun.">
        <title>Genome of Tripterygium wilfordii and identification of cytochrome P450 involved in triptolide biosynthesis.</title>
        <authorList>
            <person name="Tu L."/>
            <person name="Su P."/>
            <person name="Zhang Z."/>
            <person name="Gao L."/>
            <person name="Wang J."/>
            <person name="Hu T."/>
            <person name="Zhou J."/>
            <person name="Zhang Y."/>
            <person name="Zhao Y."/>
            <person name="Liu Y."/>
            <person name="Song Y."/>
            <person name="Tong Y."/>
            <person name="Lu Y."/>
            <person name="Yang J."/>
            <person name="Xu C."/>
            <person name="Jia M."/>
            <person name="Peters R.J."/>
            <person name="Huang L."/>
            <person name="Gao W."/>
        </authorList>
    </citation>
    <scope>NUCLEOTIDE SEQUENCE [LARGE SCALE GENOMIC DNA]</scope>
    <source>
        <strain evidence="4">cv. XIE 37</strain>
        <tissue evidence="3">Leaf</tissue>
    </source>
</reference>
<feature type="chain" id="PRO_5029629279" evidence="1">
    <location>
        <begin position="16"/>
        <end position="447"/>
    </location>
</feature>
<dbReference type="GO" id="GO:0015031">
    <property type="term" value="P:protein transport"/>
    <property type="evidence" value="ECO:0007669"/>
    <property type="project" value="InterPro"/>
</dbReference>
<dbReference type="GO" id="GO:0006891">
    <property type="term" value="P:intra-Golgi vesicle-mediated transport"/>
    <property type="evidence" value="ECO:0007669"/>
    <property type="project" value="TreeGrafter"/>
</dbReference>
<dbReference type="Proteomes" id="UP000593562">
    <property type="component" value="Unassembled WGS sequence"/>
</dbReference>
<sequence>MTFFIFLFLDILLECHLIIYCLYSSENSGLHLFDFLANSILKEVLEAITHGRKEALSPGKPTKFLKNYKSSLDFLAHLEGYCPSRSAVAKFRAEGVYTEFLKKWNVGAYFYTRFQEIAGALDSALAATSLIPIQNSNSGDVELQNLTLKQSMALLESLRSCWTEDVLVLSCSDKFLRLSLQLISRYSNWLSSGLAARKTGNAGSNPGGEWANSAVPEDFIYIIHDINCLTTEVCGDYLGHVLQLLSACSLDVLDLVKQSILQGGKALHALVPLAVKIIIEALVEKSAEDLRQLKGITATYRMTNKPLPVRHSPYVSGILRPVKAFLDGERATTYLTKETRNELLLGAVTDTTDRYYELASDLVNVARKTESSLQRIRQGAQRRAGASSDVSDHNVSDTDKICMQLFLDIQEYGRNLAALGVEAVRIPSYRSLWQCVALQDRQMKIDF</sequence>
<gene>
    <name evidence="3" type="ORF">HS088_TW08G00286</name>
</gene>
<proteinExistence type="predicted"/>
<dbReference type="PANTHER" id="PTHR12961:SF0">
    <property type="entry name" value="CONSERVED OLIGOMERIC GOLGI COMPLEX SUBUNIT 2"/>
    <property type="match status" value="1"/>
</dbReference>
<keyword evidence="4" id="KW-1185">Reference proteome</keyword>
<protein>
    <submittedName>
        <fullName evidence="3">Conserved oligomeric Golgi complex subunit 2 isoform X2</fullName>
    </submittedName>
</protein>
<feature type="domain" description="COG complex component COG2 C-terminal" evidence="2">
    <location>
        <begin position="102"/>
        <end position="409"/>
    </location>
</feature>
<dbReference type="PANTHER" id="PTHR12961">
    <property type="entry name" value="CONSERVED OLIGOMERIC GOLGI COMPLEX COMPONENT 2"/>
    <property type="match status" value="1"/>
</dbReference>
<dbReference type="FunCoup" id="A0A7J7DBQ9">
    <property type="interactions" value="5491"/>
</dbReference>
<evidence type="ECO:0000313" key="3">
    <source>
        <dbReference type="EMBL" id="KAF5743699.1"/>
    </source>
</evidence>
<accession>A0A7J7DBQ9</accession>
<organism evidence="3 4">
    <name type="scientific">Tripterygium wilfordii</name>
    <name type="common">Thunder God vine</name>
    <dbReference type="NCBI Taxonomy" id="458696"/>
    <lineage>
        <taxon>Eukaryota</taxon>
        <taxon>Viridiplantae</taxon>
        <taxon>Streptophyta</taxon>
        <taxon>Embryophyta</taxon>
        <taxon>Tracheophyta</taxon>
        <taxon>Spermatophyta</taxon>
        <taxon>Magnoliopsida</taxon>
        <taxon>eudicotyledons</taxon>
        <taxon>Gunneridae</taxon>
        <taxon>Pentapetalae</taxon>
        <taxon>rosids</taxon>
        <taxon>fabids</taxon>
        <taxon>Celastrales</taxon>
        <taxon>Celastraceae</taxon>
        <taxon>Tripterygium</taxon>
    </lineage>
</organism>
<feature type="signal peptide" evidence="1">
    <location>
        <begin position="1"/>
        <end position="15"/>
    </location>
</feature>
<evidence type="ECO:0000259" key="2">
    <source>
        <dbReference type="Pfam" id="PF12022"/>
    </source>
</evidence>
<dbReference type="Pfam" id="PF12022">
    <property type="entry name" value="COG2_C"/>
    <property type="match status" value="1"/>
</dbReference>
<dbReference type="InParanoid" id="A0A7J7DBQ9"/>
<evidence type="ECO:0000256" key="1">
    <source>
        <dbReference type="SAM" id="SignalP"/>
    </source>
</evidence>